<name>A0A1B6KUR2_9HEMI</name>
<evidence type="ECO:0000313" key="1">
    <source>
        <dbReference type="EMBL" id="JAT15180.1"/>
    </source>
</evidence>
<dbReference type="Gene3D" id="1.25.40.10">
    <property type="entry name" value="Tetratricopeptide repeat domain"/>
    <property type="match status" value="2"/>
</dbReference>
<accession>A0A1B6KUR2</accession>
<dbReference type="SUPFAM" id="SSF48452">
    <property type="entry name" value="TPR-like"/>
    <property type="match status" value="1"/>
</dbReference>
<dbReference type="InterPro" id="IPR011990">
    <property type="entry name" value="TPR-like_helical_dom_sf"/>
</dbReference>
<sequence length="530" mass="61870">ERIATCCTWLGVALTSRNMSDQCSPEKTNILLESKLLQFESPFSWDVPPIQKSFVDQYLISQLEKCENAEEENLFKWTRFNLQLLLSYELWNQQSDIVNAQQYADKCLYMLEELRDNCSEPLFLSLTNALWHVALATRAHIHLINRQYDLAEKLISKIVPVQYLSRAEQAGLWGIRASVFKQYSPAGHPFALDFATKASQLDPHQAEWHFIISNCLGRMRRVERGEVTMREVEEMKEACILQRDATYTSHLAQVFVDYSNYIYYNRSNRKVCSSVDWALRTSKIYNRKAIERFKEAVEMRPHCPGLKVRVAHGLLKIRTLTKSDSTFAKQLLDEALVHTPNNSMLHYDLGFFYEKFERDPKCALESLQKSHQLGNFPAFLYLMKLRWKYGASWQGDLIAEIEKALEQYPSKANRADLLVHLGAAYLLIREDWTAATDCFVQSLQLYPDAKYMKRFHGFGFYKEGKTNLLAIVTDELRQKTRMSNINNQIFKGFLDQIYKHNKYLFQKRLVPGIFAQFKEMEFAEKLDLPK</sequence>
<organism evidence="1">
    <name type="scientific">Graphocephala atropunctata</name>
    <dbReference type="NCBI Taxonomy" id="36148"/>
    <lineage>
        <taxon>Eukaryota</taxon>
        <taxon>Metazoa</taxon>
        <taxon>Ecdysozoa</taxon>
        <taxon>Arthropoda</taxon>
        <taxon>Hexapoda</taxon>
        <taxon>Insecta</taxon>
        <taxon>Pterygota</taxon>
        <taxon>Neoptera</taxon>
        <taxon>Paraneoptera</taxon>
        <taxon>Hemiptera</taxon>
        <taxon>Auchenorrhyncha</taxon>
        <taxon>Membracoidea</taxon>
        <taxon>Cicadellidae</taxon>
        <taxon>Cicadellinae</taxon>
        <taxon>Cicadellini</taxon>
        <taxon>Graphocephala</taxon>
    </lineage>
</organism>
<protein>
    <submittedName>
        <fullName evidence="1">Uncharacterized protein</fullName>
    </submittedName>
</protein>
<feature type="non-terminal residue" evidence="1">
    <location>
        <position position="1"/>
    </location>
</feature>
<gene>
    <name evidence="1" type="ORF">g.24923</name>
</gene>
<reference evidence="1" key="1">
    <citation type="submission" date="2015-11" db="EMBL/GenBank/DDBJ databases">
        <title>De novo transcriptome assembly of four potential Pierce s Disease insect vectors from Arizona vineyards.</title>
        <authorList>
            <person name="Tassone E.E."/>
        </authorList>
    </citation>
    <scope>NUCLEOTIDE SEQUENCE</scope>
</reference>
<proteinExistence type="predicted"/>
<dbReference type="EMBL" id="GEBQ01024797">
    <property type="protein sequence ID" value="JAT15180.1"/>
    <property type="molecule type" value="Transcribed_RNA"/>
</dbReference>
<dbReference type="AlphaFoldDB" id="A0A1B6KUR2"/>